<accession>A0A023BTT2</accession>
<dbReference type="STRING" id="1317122.ATO12_15900"/>
<reference evidence="1 2" key="1">
    <citation type="submission" date="2014-04" db="EMBL/GenBank/DDBJ databases">
        <title>Aquimarina sp. 22II-S11-z7 Genome Sequencing.</title>
        <authorList>
            <person name="Lai Q."/>
        </authorList>
    </citation>
    <scope>NUCLEOTIDE SEQUENCE [LARGE SCALE GENOMIC DNA]</scope>
    <source>
        <strain evidence="1 2">22II-S11-z7</strain>
    </source>
</reference>
<dbReference type="Proteomes" id="UP000023541">
    <property type="component" value="Unassembled WGS sequence"/>
</dbReference>
<dbReference type="AlphaFoldDB" id="A0A023BTT2"/>
<organism evidence="1 2">
    <name type="scientific">Aquimarina atlantica</name>
    <dbReference type="NCBI Taxonomy" id="1317122"/>
    <lineage>
        <taxon>Bacteria</taxon>
        <taxon>Pseudomonadati</taxon>
        <taxon>Bacteroidota</taxon>
        <taxon>Flavobacteriia</taxon>
        <taxon>Flavobacteriales</taxon>
        <taxon>Flavobacteriaceae</taxon>
        <taxon>Aquimarina</taxon>
    </lineage>
</organism>
<dbReference type="EMBL" id="AQRA01000005">
    <property type="protein sequence ID" value="EZH73422.1"/>
    <property type="molecule type" value="Genomic_DNA"/>
</dbReference>
<gene>
    <name evidence="1" type="ORF">ATO12_15900</name>
</gene>
<comment type="caution">
    <text evidence="1">The sequence shown here is derived from an EMBL/GenBank/DDBJ whole genome shotgun (WGS) entry which is preliminary data.</text>
</comment>
<evidence type="ECO:0000313" key="1">
    <source>
        <dbReference type="EMBL" id="EZH73422.1"/>
    </source>
</evidence>
<name>A0A023BTT2_9FLAO</name>
<sequence>MSACAQNTKEVKVNKVSVVKETEIVKDSISSQKLMKLSKTAAIQQYGAPASKEQFTLGEAYGEFRNNITNTYISDQRAPETIFIEELTWEKDQDTWITVWYEVQDKKSIPKETYIWDKGTEF</sequence>
<keyword evidence="2" id="KW-1185">Reference proteome</keyword>
<evidence type="ECO:0000313" key="2">
    <source>
        <dbReference type="Proteomes" id="UP000023541"/>
    </source>
</evidence>
<dbReference type="eggNOG" id="ENOG50349NM">
    <property type="taxonomic scope" value="Bacteria"/>
</dbReference>
<protein>
    <submittedName>
        <fullName evidence="1">Uncharacterized protein</fullName>
    </submittedName>
</protein>
<proteinExistence type="predicted"/>